<evidence type="ECO:0000256" key="3">
    <source>
        <dbReference type="ARBA" id="ARBA00008008"/>
    </source>
</evidence>
<dbReference type="SUPFAM" id="SSF51395">
    <property type="entry name" value="FMN-linked oxidoreductases"/>
    <property type="match status" value="1"/>
</dbReference>
<proteinExistence type="inferred from homology"/>
<dbReference type="EMBL" id="DMZY01000066">
    <property type="protein sequence ID" value="HAV91979.1"/>
    <property type="molecule type" value="Genomic_DNA"/>
</dbReference>
<dbReference type="Pfam" id="PF01180">
    <property type="entry name" value="DHO_dh"/>
    <property type="match status" value="1"/>
</dbReference>
<name>A0A350H8W3_UNCW3</name>
<comment type="similarity">
    <text evidence="3 9">Belongs to the dihydroorotate dehydrogenase family. Type 1 subfamily.</text>
</comment>
<evidence type="ECO:0000259" key="10">
    <source>
        <dbReference type="Pfam" id="PF01180"/>
    </source>
</evidence>
<dbReference type="GO" id="GO:0005737">
    <property type="term" value="C:cytoplasm"/>
    <property type="evidence" value="ECO:0007669"/>
    <property type="project" value="UniProtKB-SubCell"/>
</dbReference>
<keyword evidence="5 9" id="KW-0285">Flavoprotein</keyword>
<dbReference type="InterPro" id="IPR013785">
    <property type="entry name" value="Aldolase_TIM"/>
</dbReference>
<comment type="pathway">
    <text evidence="2 9">Pyrimidine metabolism; UMP biosynthesis via de novo pathway.</text>
</comment>
<feature type="binding site" evidence="9">
    <location>
        <position position="165"/>
    </location>
    <ligand>
        <name>FMN</name>
        <dbReference type="ChEBI" id="CHEBI:58210"/>
    </ligand>
</feature>
<organism evidence="11 12">
    <name type="scientific">candidate division WOR-3 bacterium</name>
    <dbReference type="NCBI Taxonomy" id="2052148"/>
    <lineage>
        <taxon>Bacteria</taxon>
        <taxon>Bacteria division WOR-3</taxon>
    </lineage>
</organism>
<gene>
    <name evidence="9" type="primary">pyrD</name>
    <name evidence="11" type="ORF">DCW38_02220</name>
</gene>
<evidence type="ECO:0000256" key="7">
    <source>
        <dbReference type="ARBA" id="ARBA00022975"/>
    </source>
</evidence>
<feature type="binding site" evidence="9">
    <location>
        <position position="99"/>
    </location>
    <ligand>
        <name>FMN</name>
        <dbReference type="ChEBI" id="CHEBI:58210"/>
    </ligand>
</feature>
<feature type="binding site" evidence="9">
    <location>
        <position position="21"/>
    </location>
    <ligand>
        <name>FMN</name>
        <dbReference type="ChEBI" id="CHEBI:58210"/>
    </ligand>
</feature>
<accession>A0A350H8W3</accession>
<dbReference type="InterPro" id="IPR005720">
    <property type="entry name" value="Dihydroorotate_DH_cat"/>
</dbReference>
<reference evidence="11 12" key="1">
    <citation type="journal article" date="2018" name="Nat. Biotechnol.">
        <title>A standardized bacterial taxonomy based on genome phylogeny substantially revises the tree of life.</title>
        <authorList>
            <person name="Parks D.H."/>
            <person name="Chuvochina M."/>
            <person name="Waite D.W."/>
            <person name="Rinke C."/>
            <person name="Skarshewski A."/>
            <person name="Chaumeil P.A."/>
            <person name="Hugenholtz P."/>
        </authorList>
    </citation>
    <scope>NUCLEOTIDE SEQUENCE [LARGE SCALE GENOMIC DNA]</scope>
    <source>
        <strain evidence="11">UBA9956</strain>
    </source>
</reference>
<evidence type="ECO:0000256" key="8">
    <source>
        <dbReference type="ARBA" id="ARBA00023002"/>
    </source>
</evidence>
<keyword evidence="6 9" id="KW-0288">FMN</keyword>
<keyword evidence="8 9" id="KW-0560">Oxidoreductase</keyword>
<dbReference type="PROSITE" id="PS00911">
    <property type="entry name" value="DHODEHASE_1"/>
    <property type="match status" value="1"/>
</dbReference>
<feature type="binding site" evidence="9">
    <location>
        <begin position="265"/>
        <end position="266"/>
    </location>
    <ligand>
        <name>FMN</name>
        <dbReference type="ChEBI" id="CHEBI:58210"/>
    </ligand>
</feature>
<evidence type="ECO:0000256" key="6">
    <source>
        <dbReference type="ARBA" id="ARBA00022643"/>
    </source>
</evidence>
<evidence type="ECO:0000256" key="2">
    <source>
        <dbReference type="ARBA" id="ARBA00004725"/>
    </source>
</evidence>
<sequence>MNDTLVKIGKTVLKTPILGASGCSGWGEELKCFNDFKNIGGFVTKSITLNEKIGNEMPRIMETYGGLLNSIGLENKGIEYFIENILPSLKTFECAKFLNIAPFEADDLKKMIELLDCHSGFDGYEVNISCPNVTHGGISFNSSADEAETLIKSARSLTDKTLLLKLSPAFESSFEIAERAEAYGFDGITFTNTYIGTAVNVKERKFVFKNRQAGLSGSAIKPLSLMNVYKMSKRIRIPIIAAGGIKNLDDILEFLIIGATAVQIGTQLLIEPDILTRLSRELNLYLEKENIESVKKIIGSLKE</sequence>
<feature type="domain" description="Dihydroorotate dehydrogenase catalytic" evidence="10">
    <location>
        <begin position="7"/>
        <end position="283"/>
    </location>
</feature>
<dbReference type="GO" id="GO:0006207">
    <property type="term" value="P:'de novo' pyrimidine nucleobase biosynthetic process"/>
    <property type="evidence" value="ECO:0007669"/>
    <property type="project" value="InterPro"/>
</dbReference>
<evidence type="ECO:0000256" key="1">
    <source>
        <dbReference type="ARBA" id="ARBA00004496"/>
    </source>
</evidence>
<dbReference type="PIRSF" id="PIRSF000164">
    <property type="entry name" value="DHO_oxidase"/>
    <property type="match status" value="1"/>
</dbReference>
<feature type="binding site" evidence="9">
    <location>
        <begin position="45"/>
        <end position="46"/>
    </location>
    <ligand>
        <name>FMN</name>
        <dbReference type="ChEBI" id="CHEBI:58210"/>
    </ligand>
</feature>
<evidence type="ECO:0000256" key="9">
    <source>
        <dbReference type="HAMAP-Rule" id="MF_00224"/>
    </source>
</evidence>
<dbReference type="InterPro" id="IPR001295">
    <property type="entry name" value="Dihydroorotate_DH_CS"/>
</dbReference>
<comment type="subcellular location">
    <subcellularLocation>
        <location evidence="1 9">Cytoplasm</location>
    </subcellularLocation>
</comment>
<feature type="active site" description="Nucleophile" evidence="9">
    <location>
        <position position="130"/>
    </location>
</feature>
<dbReference type="UniPathway" id="UPA00070"/>
<evidence type="ECO:0000256" key="4">
    <source>
        <dbReference type="ARBA" id="ARBA00022490"/>
    </source>
</evidence>
<dbReference type="InterPro" id="IPR012135">
    <property type="entry name" value="Dihydroorotate_DH_1_2"/>
</dbReference>
<feature type="binding site" evidence="9">
    <location>
        <position position="127"/>
    </location>
    <ligand>
        <name>substrate</name>
    </ligand>
</feature>
<dbReference type="NCBIfam" id="NF005574">
    <property type="entry name" value="PRK07259.1"/>
    <property type="match status" value="1"/>
</dbReference>
<evidence type="ECO:0000313" key="12">
    <source>
        <dbReference type="Proteomes" id="UP000264062"/>
    </source>
</evidence>
<dbReference type="InterPro" id="IPR024920">
    <property type="entry name" value="Dihydroorotate_DH_1"/>
</dbReference>
<dbReference type="Gene3D" id="3.20.20.70">
    <property type="entry name" value="Aldolase class I"/>
    <property type="match status" value="1"/>
</dbReference>
<protein>
    <recommendedName>
        <fullName evidence="9">Dihydroorotate dehydrogenase</fullName>
        <shortName evidence="9">DHOD</shortName>
        <shortName evidence="9">DHODase</shortName>
        <shortName evidence="9">DHOdehase</shortName>
        <ecNumber evidence="9">1.3.-.-</ecNumber>
    </recommendedName>
</protein>
<keyword evidence="7 9" id="KW-0665">Pyrimidine biosynthesis</keyword>
<dbReference type="HAMAP" id="MF_00224">
    <property type="entry name" value="DHO_dh_type1"/>
    <property type="match status" value="1"/>
</dbReference>
<feature type="binding site" evidence="9">
    <location>
        <begin position="243"/>
        <end position="244"/>
    </location>
    <ligand>
        <name>FMN</name>
        <dbReference type="ChEBI" id="CHEBI:58210"/>
    </ligand>
</feature>
<comment type="function">
    <text evidence="9">Catalyzes the conversion of dihydroorotate to orotate.</text>
</comment>
<evidence type="ECO:0000313" key="11">
    <source>
        <dbReference type="EMBL" id="HAV91979.1"/>
    </source>
</evidence>
<feature type="binding site" evidence="9">
    <location>
        <position position="217"/>
    </location>
    <ligand>
        <name>FMN</name>
        <dbReference type="ChEBI" id="CHEBI:58210"/>
    </ligand>
</feature>
<feature type="binding site" evidence="9">
    <location>
        <position position="45"/>
    </location>
    <ligand>
        <name>substrate</name>
    </ligand>
</feature>
<dbReference type="GO" id="GO:0004152">
    <property type="term" value="F:dihydroorotate dehydrogenase activity"/>
    <property type="evidence" value="ECO:0007669"/>
    <property type="project" value="UniProtKB-UniRule"/>
</dbReference>
<dbReference type="EC" id="1.3.-.-" evidence="9"/>
<comment type="caution">
    <text evidence="11">The sequence shown here is derived from an EMBL/GenBank/DDBJ whole genome shotgun (WGS) entry which is preliminary data.</text>
</comment>
<dbReference type="PANTHER" id="PTHR48109">
    <property type="entry name" value="DIHYDROOROTATE DEHYDROGENASE (QUINONE), MITOCHONDRIAL-RELATED"/>
    <property type="match status" value="1"/>
</dbReference>
<dbReference type="GO" id="GO:0044205">
    <property type="term" value="P:'de novo' UMP biosynthetic process"/>
    <property type="evidence" value="ECO:0007669"/>
    <property type="project" value="UniProtKB-UniRule"/>
</dbReference>
<comment type="cofactor">
    <cofactor evidence="9">
        <name>FMN</name>
        <dbReference type="ChEBI" id="CHEBI:58210"/>
    </cofactor>
    <text evidence="9">Binds 1 FMN per subunit.</text>
</comment>
<feature type="binding site" evidence="9">
    <location>
        <begin position="69"/>
        <end position="73"/>
    </location>
    <ligand>
        <name>substrate</name>
    </ligand>
</feature>
<dbReference type="InterPro" id="IPR050074">
    <property type="entry name" value="DHO_dehydrogenase"/>
</dbReference>
<evidence type="ECO:0000256" key="5">
    <source>
        <dbReference type="ARBA" id="ARBA00022630"/>
    </source>
</evidence>
<dbReference type="PANTHER" id="PTHR48109:SF1">
    <property type="entry name" value="DIHYDROOROTATE DEHYDROGENASE (FUMARATE)"/>
    <property type="match status" value="1"/>
</dbReference>
<dbReference type="AlphaFoldDB" id="A0A350H8W3"/>
<comment type="caution">
    <text evidence="9">Lacks conserved residue(s) required for the propagation of feature annotation.</text>
</comment>
<feature type="binding site" evidence="9">
    <location>
        <begin position="192"/>
        <end position="193"/>
    </location>
    <ligand>
        <name>substrate</name>
    </ligand>
</feature>
<feature type="binding site" evidence="9">
    <location>
        <position position="127"/>
    </location>
    <ligand>
        <name>FMN</name>
        <dbReference type="ChEBI" id="CHEBI:58210"/>
    </ligand>
</feature>
<dbReference type="Proteomes" id="UP000264062">
    <property type="component" value="Unassembled WGS sequence"/>
</dbReference>
<keyword evidence="4 9" id="KW-0963">Cytoplasm</keyword>
<comment type="catalytic activity">
    <reaction evidence="9">
        <text>(S)-dihydroorotate + A = orotate + AH2</text>
        <dbReference type="Rhea" id="RHEA:18073"/>
        <dbReference type="ChEBI" id="CHEBI:13193"/>
        <dbReference type="ChEBI" id="CHEBI:17499"/>
        <dbReference type="ChEBI" id="CHEBI:30839"/>
        <dbReference type="ChEBI" id="CHEBI:30864"/>
    </reaction>
</comment>